<evidence type="ECO:0000256" key="6">
    <source>
        <dbReference type="ARBA" id="ARBA00023098"/>
    </source>
</evidence>
<gene>
    <name evidence="12" type="primary">fabH_1</name>
    <name evidence="9" type="synonym">fabH</name>
    <name evidence="12" type="ORF">BTM25_07730</name>
</gene>
<dbReference type="EC" id="2.3.1.180" evidence="9"/>
<evidence type="ECO:0000256" key="2">
    <source>
        <dbReference type="ARBA" id="ARBA00022490"/>
    </source>
</evidence>
<dbReference type="NCBIfam" id="TIGR00747">
    <property type="entry name" value="fabH"/>
    <property type="match status" value="1"/>
</dbReference>
<evidence type="ECO:0000313" key="13">
    <source>
        <dbReference type="Proteomes" id="UP000242367"/>
    </source>
</evidence>
<feature type="active site" evidence="9">
    <location>
        <position position="126"/>
    </location>
</feature>
<comment type="pathway">
    <text evidence="9">Lipid metabolism; fatty acid biosynthesis.</text>
</comment>
<dbReference type="GO" id="GO:0004315">
    <property type="term" value="F:3-oxoacyl-[acyl-carrier-protein] synthase activity"/>
    <property type="evidence" value="ECO:0007669"/>
    <property type="project" value="InterPro"/>
</dbReference>
<keyword evidence="7 9" id="KW-0275">Fatty acid biosynthesis</keyword>
<comment type="caution">
    <text evidence="12">The sequence shown here is derived from an EMBL/GenBank/DDBJ whole genome shotgun (WGS) entry which is preliminary data.</text>
</comment>
<proteinExistence type="inferred from homology"/>
<name>A0A2P4UMU9_9ACTN</name>
<dbReference type="Pfam" id="PF08541">
    <property type="entry name" value="ACP_syn_III_C"/>
    <property type="match status" value="1"/>
</dbReference>
<evidence type="ECO:0000256" key="9">
    <source>
        <dbReference type="HAMAP-Rule" id="MF_01815"/>
    </source>
</evidence>
<accession>A0A2P4UMU9</accession>
<evidence type="ECO:0000259" key="10">
    <source>
        <dbReference type="Pfam" id="PF08541"/>
    </source>
</evidence>
<keyword evidence="9" id="KW-0511">Multifunctional enzyme</keyword>
<keyword evidence="5 9" id="KW-0276">Fatty acid metabolism</keyword>
<dbReference type="UniPathway" id="UPA00094"/>
<keyword evidence="8 9" id="KW-0012">Acyltransferase</keyword>
<organism evidence="12 13">
    <name type="scientific">Actinomadura rubteroloni</name>
    <dbReference type="NCBI Taxonomy" id="1926885"/>
    <lineage>
        <taxon>Bacteria</taxon>
        <taxon>Bacillati</taxon>
        <taxon>Actinomycetota</taxon>
        <taxon>Actinomycetes</taxon>
        <taxon>Streptosporangiales</taxon>
        <taxon>Thermomonosporaceae</taxon>
        <taxon>Actinomadura</taxon>
    </lineage>
</organism>
<keyword evidence="3 9" id="KW-0444">Lipid biosynthesis</keyword>
<dbReference type="InterPro" id="IPR013751">
    <property type="entry name" value="ACP_syn_III_N"/>
</dbReference>
<dbReference type="Gene3D" id="3.40.47.10">
    <property type="match status" value="1"/>
</dbReference>
<dbReference type="InterPro" id="IPR013747">
    <property type="entry name" value="ACP_syn_III_C"/>
</dbReference>
<keyword evidence="2 9" id="KW-0963">Cytoplasm</keyword>
<feature type="domain" description="Beta-ketoacyl-[acyl-carrier-protein] synthase III C-terminal" evidence="10">
    <location>
        <begin position="252"/>
        <end position="341"/>
    </location>
</feature>
<dbReference type="HAMAP" id="MF_01815">
    <property type="entry name" value="FabH"/>
    <property type="match status" value="1"/>
</dbReference>
<dbReference type="GO" id="GO:0006633">
    <property type="term" value="P:fatty acid biosynthetic process"/>
    <property type="evidence" value="ECO:0007669"/>
    <property type="project" value="UniProtKB-UniRule"/>
</dbReference>
<reference evidence="12 13" key="1">
    <citation type="journal article" date="2017" name="Chemistry">
        <title>Isolation, Biosynthesis and Chemical Modifications of Rubterolones A-F: Rare Tropolone Alkaloids from Actinomadura sp. 5-2.</title>
        <authorList>
            <person name="Guo H."/>
            <person name="Benndorf R."/>
            <person name="Leichnitz D."/>
            <person name="Klassen J.L."/>
            <person name="Vollmers J."/>
            <person name="Gorls H."/>
            <person name="Steinacker M."/>
            <person name="Weigel C."/>
            <person name="Dahse H.M."/>
            <person name="Kaster A.K."/>
            <person name="de Beer Z.W."/>
            <person name="Poulsen M."/>
            <person name="Beemelmanns C."/>
        </authorList>
    </citation>
    <scope>NUCLEOTIDE SEQUENCE [LARGE SCALE GENOMIC DNA]</scope>
    <source>
        <strain evidence="12 13">5-2</strain>
    </source>
</reference>
<dbReference type="PANTHER" id="PTHR34069:SF2">
    <property type="entry name" value="BETA-KETOACYL-[ACYL-CARRIER-PROTEIN] SYNTHASE III"/>
    <property type="match status" value="1"/>
</dbReference>
<comment type="catalytic activity">
    <reaction evidence="9">
        <text>malonyl-[ACP] + acetyl-CoA + H(+) = 3-oxobutanoyl-[ACP] + CO2 + CoA</text>
        <dbReference type="Rhea" id="RHEA:12080"/>
        <dbReference type="Rhea" id="RHEA-COMP:9623"/>
        <dbReference type="Rhea" id="RHEA-COMP:9625"/>
        <dbReference type="ChEBI" id="CHEBI:15378"/>
        <dbReference type="ChEBI" id="CHEBI:16526"/>
        <dbReference type="ChEBI" id="CHEBI:57287"/>
        <dbReference type="ChEBI" id="CHEBI:57288"/>
        <dbReference type="ChEBI" id="CHEBI:78449"/>
        <dbReference type="ChEBI" id="CHEBI:78450"/>
        <dbReference type="EC" id="2.3.1.180"/>
    </reaction>
</comment>
<evidence type="ECO:0000256" key="3">
    <source>
        <dbReference type="ARBA" id="ARBA00022516"/>
    </source>
</evidence>
<dbReference type="AlphaFoldDB" id="A0A2P4UMU9"/>
<dbReference type="Proteomes" id="UP000242367">
    <property type="component" value="Unassembled WGS sequence"/>
</dbReference>
<keyword evidence="6 9" id="KW-0443">Lipid metabolism</keyword>
<dbReference type="PANTHER" id="PTHR34069">
    <property type="entry name" value="3-OXOACYL-[ACYL-CARRIER-PROTEIN] SYNTHASE 3"/>
    <property type="match status" value="1"/>
</dbReference>
<protein>
    <recommendedName>
        <fullName evidence="9">Beta-ketoacyl-[acyl-carrier-protein] synthase III</fullName>
        <shortName evidence="9">Beta-ketoacyl-ACP synthase III</shortName>
        <shortName evidence="9">KAS III</shortName>
        <ecNumber evidence="9">2.3.1.180</ecNumber>
    </recommendedName>
    <alternativeName>
        <fullName evidence="9">3-oxoacyl-[acyl-carrier-protein] synthase 3</fullName>
    </alternativeName>
    <alternativeName>
        <fullName evidence="9">3-oxoacyl-[acyl-carrier-protein] synthase III</fullName>
    </alternativeName>
</protein>
<dbReference type="InterPro" id="IPR016039">
    <property type="entry name" value="Thiolase-like"/>
</dbReference>
<evidence type="ECO:0000256" key="5">
    <source>
        <dbReference type="ARBA" id="ARBA00022832"/>
    </source>
</evidence>
<dbReference type="GO" id="GO:0005737">
    <property type="term" value="C:cytoplasm"/>
    <property type="evidence" value="ECO:0007669"/>
    <property type="project" value="UniProtKB-SubCell"/>
</dbReference>
<dbReference type="NCBIfam" id="NF006829">
    <property type="entry name" value="PRK09352.1"/>
    <property type="match status" value="1"/>
</dbReference>
<comment type="domain">
    <text evidence="9">The last Arg residue of the ACP-binding site is essential for the weak association between ACP/AcpP and FabH.</text>
</comment>
<keyword evidence="4 9" id="KW-0808">Transferase</keyword>
<feature type="active site" evidence="9">
    <location>
        <position position="268"/>
    </location>
</feature>
<dbReference type="Pfam" id="PF08545">
    <property type="entry name" value="ACP_syn_III"/>
    <property type="match status" value="1"/>
</dbReference>
<dbReference type="GO" id="GO:0033818">
    <property type="term" value="F:beta-ketoacyl-acyl-carrier-protein synthase III activity"/>
    <property type="evidence" value="ECO:0007669"/>
    <property type="project" value="UniProtKB-UniRule"/>
</dbReference>
<sequence>MVLAPAKQERGRCNVSRAAVLQGIGAVVPPRVVDNDELSRSLDTNDQWIRTRTGIGQRHWTDAGTTTGDLAAEAGQRALKSAGVDSVDMVILATSTGNQVMPATAPEVAETLGLGRVAAHDVSAACAGFIYALSSAAGALAIGGAERVLVVGADVWSTRLNPDDRSTAIIFGDGAGAAVLRAGDADEPGALLGFELGSDGSGRELAQVAGGGSRELSAGRPPRPDDAYLTMQGKEMFTHAVNRMAESSQRLLDRIGWGVEDVTWCAAHQANVRIINTIADVLELPRERMLVHLDRVGNTSAASIPLALTDAAGAGRLQAGDGVLMTAFGGGLSWGSTAVRWPAMDVLSI</sequence>
<feature type="region of interest" description="ACP-binding" evidence="9">
    <location>
        <begin position="269"/>
        <end position="273"/>
    </location>
</feature>
<evidence type="ECO:0000313" key="12">
    <source>
        <dbReference type="EMBL" id="POM26374.1"/>
    </source>
</evidence>
<feature type="domain" description="Beta-ketoacyl-[acyl-carrier-protein] synthase III N-terminal" evidence="11">
    <location>
        <begin position="121"/>
        <end position="200"/>
    </location>
</feature>
<comment type="subcellular location">
    <subcellularLocation>
        <location evidence="9">Cytoplasm</location>
    </subcellularLocation>
</comment>
<keyword evidence="13" id="KW-1185">Reference proteome</keyword>
<evidence type="ECO:0000259" key="11">
    <source>
        <dbReference type="Pfam" id="PF08545"/>
    </source>
</evidence>
<feature type="active site" evidence="9">
    <location>
        <position position="298"/>
    </location>
</feature>
<dbReference type="InterPro" id="IPR004655">
    <property type="entry name" value="FabH"/>
</dbReference>
<dbReference type="SUPFAM" id="SSF53901">
    <property type="entry name" value="Thiolase-like"/>
    <property type="match status" value="1"/>
</dbReference>
<comment type="subunit">
    <text evidence="9">Homodimer.</text>
</comment>
<comment type="similarity">
    <text evidence="1 9">Belongs to the thiolase-like superfamily. FabH family.</text>
</comment>
<dbReference type="GO" id="GO:0044550">
    <property type="term" value="P:secondary metabolite biosynthetic process"/>
    <property type="evidence" value="ECO:0007669"/>
    <property type="project" value="TreeGrafter"/>
</dbReference>
<evidence type="ECO:0000256" key="8">
    <source>
        <dbReference type="ARBA" id="ARBA00023315"/>
    </source>
</evidence>
<evidence type="ECO:0000256" key="1">
    <source>
        <dbReference type="ARBA" id="ARBA00008642"/>
    </source>
</evidence>
<comment type="function">
    <text evidence="9">Catalyzes the condensation reaction of fatty acid synthesis by the addition to an acyl acceptor of two carbons from malonyl-ACP. Catalyzes the first condensation reaction which initiates fatty acid synthesis and may therefore play a role in governing the total rate of fatty acid production. Possesses both acetoacetyl-ACP synthase and acetyl transacylase activities. Its substrate specificity determines the biosynthesis of branched-chain and/or straight-chain of fatty acids.</text>
</comment>
<evidence type="ECO:0000256" key="4">
    <source>
        <dbReference type="ARBA" id="ARBA00022679"/>
    </source>
</evidence>
<dbReference type="CDD" id="cd00830">
    <property type="entry name" value="KAS_III"/>
    <property type="match status" value="1"/>
</dbReference>
<evidence type="ECO:0000256" key="7">
    <source>
        <dbReference type="ARBA" id="ARBA00023160"/>
    </source>
</evidence>
<dbReference type="EMBL" id="MTBP01000001">
    <property type="protein sequence ID" value="POM26374.1"/>
    <property type="molecule type" value="Genomic_DNA"/>
</dbReference>